<reference evidence="2 3" key="1">
    <citation type="journal article" date="2020" name="Arch. Microbiol.">
        <title>The genome sequence of the giant phototrophic gammaproteobacterium Thiospirillum jenense gives insight into its physiological properties and phylogenetic relationships.</title>
        <authorList>
            <person name="Imhoff J.F."/>
            <person name="Meyer T.E."/>
            <person name="Kyndt J.A."/>
        </authorList>
    </citation>
    <scope>NUCLEOTIDE SEQUENCE [LARGE SCALE GENOMIC DNA]</scope>
    <source>
        <strain evidence="2 3">DSM 216</strain>
    </source>
</reference>
<name>A0A839H5X7_9GAMM</name>
<dbReference type="RefSeq" id="WP_182582120.1">
    <property type="nucleotide sequence ID" value="NZ_JABVCQ010000003.1"/>
</dbReference>
<comment type="caution">
    <text evidence="2">The sequence shown here is derived from an EMBL/GenBank/DDBJ whole genome shotgun (WGS) entry which is preliminary data.</text>
</comment>
<dbReference type="Proteomes" id="UP000548632">
    <property type="component" value="Unassembled WGS sequence"/>
</dbReference>
<feature type="signal peptide" evidence="1">
    <location>
        <begin position="1"/>
        <end position="18"/>
    </location>
</feature>
<dbReference type="Gene3D" id="3.10.620.30">
    <property type="match status" value="1"/>
</dbReference>
<keyword evidence="1" id="KW-0732">Signal</keyword>
<gene>
    <name evidence="2" type="ORF">HUK38_02045</name>
</gene>
<dbReference type="Pfam" id="PF06035">
    <property type="entry name" value="Peptidase_C93"/>
    <property type="match status" value="1"/>
</dbReference>
<protein>
    <submittedName>
        <fullName evidence="2">Transglutaminase-like cysteine peptidase</fullName>
    </submittedName>
</protein>
<dbReference type="PANTHER" id="PTHR39327:SF1">
    <property type="entry name" value="BLR5470 PROTEIN"/>
    <property type="match status" value="1"/>
</dbReference>
<evidence type="ECO:0000256" key="1">
    <source>
        <dbReference type="SAM" id="SignalP"/>
    </source>
</evidence>
<keyword evidence="3" id="KW-1185">Reference proteome</keyword>
<feature type="chain" id="PRO_5032510768" evidence="1">
    <location>
        <begin position="19"/>
        <end position="221"/>
    </location>
</feature>
<evidence type="ECO:0000313" key="3">
    <source>
        <dbReference type="Proteomes" id="UP000548632"/>
    </source>
</evidence>
<proteinExistence type="predicted"/>
<dbReference type="EMBL" id="JABVCQ010000003">
    <property type="protein sequence ID" value="MBB1125011.1"/>
    <property type="molecule type" value="Genomic_DNA"/>
</dbReference>
<dbReference type="PANTHER" id="PTHR39327">
    <property type="match status" value="1"/>
</dbReference>
<evidence type="ECO:0000313" key="2">
    <source>
        <dbReference type="EMBL" id="MBB1125011.1"/>
    </source>
</evidence>
<dbReference type="AlphaFoldDB" id="A0A839H5X7"/>
<accession>A0A839H5X7</accession>
<sequence>MRMFNAHTWLVLSTTGLALVTQLSLSAQLIASAELAQIIAKYGRSAGQRVAQWQVLMNHSSLATDEEKLQRVNDFFNQIRFIDDAHHWRKEDYWATPLELLTTHGGDCEDFAIAKYFTLLELGVDENKLRMTYVTATNYNQPHMVLTYFAKPNASPLVLDNLNRQILPATQRDDLVPVYSFNGTGLWMAKTIGSGKQVGNSAHLNAWQELKQRMQLDLSSH</sequence>
<organism evidence="2 3">
    <name type="scientific">Thiospirillum jenense</name>
    <dbReference type="NCBI Taxonomy" id="1653858"/>
    <lineage>
        <taxon>Bacteria</taxon>
        <taxon>Pseudomonadati</taxon>
        <taxon>Pseudomonadota</taxon>
        <taxon>Gammaproteobacteria</taxon>
        <taxon>Chromatiales</taxon>
        <taxon>Chromatiaceae</taxon>
        <taxon>Thiospirillum</taxon>
    </lineage>
</organism>
<dbReference type="InterPro" id="IPR010319">
    <property type="entry name" value="Transglutaminase-like_Cys_pept"/>
</dbReference>